<dbReference type="PANTHER" id="PTHR30287:SF1">
    <property type="entry name" value="INNER MEMBRANE PROTEIN"/>
    <property type="match status" value="1"/>
</dbReference>
<dbReference type="GO" id="GO:0005886">
    <property type="term" value="C:plasma membrane"/>
    <property type="evidence" value="ECO:0007669"/>
    <property type="project" value="UniProtKB-SubCell"/>
</dbReference>
<organism evidence="8 9">
    <name type="scientific">Engelhardtia mirabilis</name>
    <dbReference type="NCBI Taxonomy" id="2528011"/>
    <lineage>
        <taxon>Bacteria</taxon>
        <taxon>Pseudomonadati</taxon>
        <taxon>Planctomycetota</taxon>
        <taxon>Planctomycetia</taxon>
        <taxon>Planctomycetia incertae sedis</taxon>
        <taxon>Engelhardtia</taxon>
    </lineage>
</organism>
<keyword evidence="8" id="KW-0067">ATP-binding</keyword>
<keyword evidence="8" id="KW-0547">Nucleotide-binding</keyword>
<evidence type="ECO:0000256" key="1">
    <source>
        <dbReference type="ARBA" id="ARBA00004651"/>
    </source>
</evidence>
<dbReference type="EC" id="3.6.3.-" evidence="8"/>
<evidence type="ECO:0000256" key="2">
    <source>
        <dbReference type="ARBA" id="ARBA00022475"/>
    </source>
</evidence>
<sequence>MRSDNSRAADQGPQWRAIARAILLETRSSPARLVFFVACLAVGVGAVTGVAALAGAFEAGLRAEARTLIASDLRVSARRALPPELDDFFADRPHRRTDLRELAATASRGDQSRLVEVKVAGDGYPFYGEVRVDPPDVSVAGLGAGGALVAPELAAALGLERGKTFSVGGAPFELRGLLLDEPDRLEFQMTLGPRVLIAPEGYARTQLDQAQSRVRHTALFAFDGDLTKADLARLADELRAALPDADYLRIQTHGEAQPNLRRSTDQVEQYLGLVALLSLLLGGIGVSQIVRAWLAGRTQSVAVMRCLGLRAGEVAAIYLGSVALLAAIGSLVGAILGSALPFAVAELAPDLFQGSAATLIQPMAVLRGVGLGLAVALSFSLPPLSAVWRVAPAAVLRAEAAPLAAPRIVRFGGPTFLAAGVVGAARAQGGGWLEALAFAGGLAALAGLLWVGAWGAAALAGRLPRGRFGPTLEHGLAALSRPGAGTGGAIVALGLGVAVVVSMWLVQSRLGATLRGALPSDAPSVFMVDVQPDQWPGVLAQLEQHGARSINSSPVVMARLRAIDGRPTAELARARRDAGEAAWVFTREQRLTWSETLADDNEIVAGELWSLPDVFEVSVEEDFAKDLGVGLGSRLTLDVQGVPIELVVSSIRTVEWESFGINFFLVAEPGALDGAPHFQLAAARVEPSSAELDLQNAVAADFPNVTLLRVRPLLEKLAAAVDRIALGVRALGSFTVLTGLVILAGGVASTALRRAREAALLKALGVTRGGVARLFAVEYALGGLIAGGFGSAGGLLLAWAFLDRVVDLDADLPLLALPLGAIGTAVLAALSGLAASGKPLRARPLETLRG</sequence>
<keyword evidence="8" id="KW-0378">Hydrolase</keyword>
<dbReference type="PANTHER" id="PTHR30287">
    <property type="entry name" value="MEMBRANE COMPONENT OF PREDICTED ABC SUPERFAMILY METABOLITE UPTAKE TRANSPORTER"/>
    <property type="match status" value="1"/>
</dbReference>
<evidence type="ECO:0000256" key="3">
    <source>
        <dbReference type="ARBA" id="ARBA00022692"/>
    </source>
</evidence>
<feature type="domain" description="ABC3 transporter permease C-terminal" evidence="7">
    <location>
        <begin position="733"/>
        <end position="840"/>
    </location>
</feature>
<reference evidence="8 9" key="1">
    <citation type="submission" date="2019-02" db="EMBL/GenBank/DDBJ databases">
        <title>Deep-cultivation of Planctomycetes and their phenomic and genomic characterization uncovers novel biology.</title>
        <authorList>
            <person name="Wiegand S."/>
            <person name="Jogler M."/>
            <person name="Boedeker C."/>
            <person name="Pinto D."/>
            <person name="Vollmers J."/>
            <person name="Rivas-Marin E."/>
            <person name="Kohn T."/>
            <person name="Peeters S.H."/>
            <person name="Heuer A."/>
            <person name="Rast P."/>
            <person name="Oberbeckmann S."/>
            <person name="Bunk B."/>
            <person name="Jeske O."/>
            <person name="Meyerdierks A."/>
            <person name="Storesund J.E."/>
            <person name="Kallscheuer N."/>
            <person name="Luecker S."/>
            <person name="Lage O.M."/>
            <person name="Pohl T."/>
            <person name="Merkel B.J."/>
            <person name="Hornburger P."/>
            <person name="Mueller R.-W."/>
            <person name="Bruemmer F."/>
            <person name="Labrenz M."/>
            <person name="Spormann A.M."/>
            <person name="Op den Camp H."/>
            <person name="Overmann J."/>
            <person name="Amann R."/>
            <person name="Jetten M.S.M."/>
            <person name="Mascher T."/>
            <person name="Medema M.H."/>
            <person name="Devos D.P."/>
            <person name="Kaster A.-K."/>
            <person name="Ovreas L."/>
            <person name="Rohde M."/>
            <person name="Galperin M.Y."/>
            <person name="Jogler C."/>
        </authorList>
    </citation>
    <scope>NUCLEOTIDE SEQUENCE [LARGE SCALE GENOMIC DNA]</scope>
    <source>
        <strain evidence="8 9">Pla133</strain>
    </source>
</reference>
<feature type="transmembrane region" description="Helical" evidence="6">
    <location>
        <begin position="408"/>
        <end position="429"/>
    </location>
</feature>
<feature type="transmembrane region" description="Helical" evidence="6">
    <location>
        <begin position="774"/>
        <end position="802"/>
    </location>
</feature>
<keyword evidence="4 6" id="KW-1133">Transmembrane helix</keyword>
<dbReference type="EMBL" id="CP036287">
    <property type="protein sequence ID" value="QDU64969.1"/>
    <property type="molecule type" value="Genomic_DNA"/>
</dbReference>
<evidence type="ECO:0000256" key="5">
    <source>
        <dbReference type="ARBA" id="ARBA00023136"/>
    </source>
</evidence>
<dbReference type="AlphaFoldDB" id="A0A518BDB2"/>
<feature type="transmembrane region" description="Helical" evidence="6">
    <location>
        <begin position="270"/>
        <end position="294"/>
    </location>
</feature>
<evidence type="ECO:0000313" key="8">
    <source>
        <dbReference type="EMBL" id="QDU64969.1"/>
    </source>
</evidence>
<proteinExistence type="predicted"/>
<dbReference type="KEGG" id="pbap:Pla133_00310"/>
<protein>
    <submittedName>
        <fullName evidence="8">Macrolide export ATP-binding/permease protein MacB</fullName>
        <ecNumber evidence="8">3.6.3.-</ecNumber>
    </submittedName>
</protein>
<dbReference type="Proteomes" id="UP000316921">
    <property type="component" value="Chromosome"/>
</dbReference>
<feature type="transmembrane region" description="Helical" evidence="6">
    <location>
        <begin position="731"/>
        <end position="753"/>
    </location>
</feature>
<feature type="transmembrane region" description="Helical" evidence="6">
    <location>
        <begin position="435"/>
        <end position="461"/>
    </location>
</feature>
<keyword evidence="3 6" id="KW-0812">Transmembrane</keyword>
<feature type="transmembrane region" description="Helical" evidence="6">
    <location>
        <begin position="315"/>
        <end position="344"/>
    </location>
</feature>
<feature type="transmembrane region" description="Helical" evidence="6">
    <location>
        <begin position="482"/>
        <end position="506"/>
    </location>
</feature>
<accession>A0A518BDB2</accession>
<feature type="domain" description="ABC3 transporter permease C-terminal" evidence="7">
    <location>
        <begin position="273"/>
        <end position="387"/>
    </location>
</feature>
<keyword evidence="5 6" id="KW-0472">Membrane</keyword>
<dbReference type="Pfam" id="PF02687">
    <property type="entry name" value="FtsX"/>
    <property type="match status" value="2"/>
</dbReference>
<keyword evidence="9" id="KW-1185">Reference proteome</keyword>
<evidence type="ECO:0000259" key="7">
    <source>
        <dbReference type="Pfam" id="PF02687"/>
    </source>
</evidence>
<dbReference type="InterPro" id="IPR038766">
    <property type="entry name" value="Membrane_comp_ABC_pdt"/>
</dbReference>
<dbReference type="GO" id="GO:0016787">
    <property type="term" value="F:hydrolase activity"/>
    <property type="evidence" value="ECO:0007669"/>
    <property type="project" value="UniProtKB-KW"/>
</dbReference>
<feature type="transmembrane region" description="Helical" evidence="6">
    <location>
        <begin position="364"/>
        <end position="388"/>
    </location>
</feature>
<feature type="transmembrane region" description="Helical" evidence="6">
    <location>
        <begin position="33"/>
        <end position="57"/>
    </location>
</feature>
<evidence type="ECO:0000256" key="6">
    <source>
        <dbReference type="SAM" id="Phobius"/>
    </source>
</evidence>
<evidence type="ECO:0000313" key="9">
    <source>
        <dbReference type="Proteomes" id="UP000316921"/>
    </source>
</evidence>
<name>A0A518BDB2_9BACT</name>
<dbReference type="InterPro" id="IPR003838">
    <property type="entry name" value="ABC3_permease_C"/>
</dbReference>
<evidence type="ECO:0000256" key="4">
    <source>
        <dbReference type="ARBA" id="ARBA00022989"/>
    </source>
</evidence>
<gene>
    <name evidence="8" type="primary">macB_1</name>
    <name evidence="8" type="ORF">Pla133_00310</name>
</gene>
<keyword evidence="2" id="KW-1003">Cell membrane</keyword>
<comment type="subcellular location">
    <subcellularLocation>
        <location evidence="1">Cell membrane</location>
        <topology evidence="1">Multi-pass membrane protein</topology>
    </subcellularLocation>
</comment>
<dbReference type="RefSeq" id="WP_145061157.1">
    <property type="nucleotide sequence ID" value="NZ_CP036287.1"/>
</dbReference>
<dbReference type="GO" id="GO:0005524">
    <property type="term" value="F:ATP binding"/>
    <property type="evidence" value="ECO:0007669"/>
    <property type="project" value="UniProtKB-KW"/>
</dbReference>
<feature type="transmembrane region" description="Helical" evidence="6">
    <location>
        <begin position="814"/>
        <end position="835"/>
    </location>
</feature>